<dbReference type="PANTHER" id="PTHR36221">
    <property type="entry name" value="DUF742 DOMAIN-CONTAINING PROTEIN"/>
    <property type="match status" value="1"/>
</dbReference>
<evidence type="ECO:0000313" key="1">
    <source>
        <dbReference type="EMBL" id="GHE11975.1"/>
    </source>
</evidence>
<evidence type="ECO:0008006" key="3">
    <source>
        <dbReference type="Google" id="ProtNLM"/>
    </source>
</evidence>
<organism evidence="1 2">
    <name type="scientific">Streptomyces alanosinicus</name>
    <dbReference type="NCBI Taxonomy" id="68171"/>
    <lineage>
        <taxon>Bacteria</taxon>
        <taxon>Bacillati</taxon>
        <taxon>Actinomycetota</taxon>
        <taxon>Actinomycetes</taxon>
        <taxon>Kitasatosporales</taxon>
        <taxon>Streptomycetaceae</taxon>
        <taxon>Streptomyces</taxon>
    </lineage>
</organism>
<dbReference type="AlphaFoldDB" id="A0A919D7Y6"/>
<comment type="caution">
    <text evidence="1">The sequence shown here is derived from an EMBL/GenBank/DDBJ whole genome shotgun (WGS) entry which is preliminary data.</text>
</comment>
<keyword evidence="2" id="KW-1185">Reference proteome</keyword>
<reference evidence="1" key="1">
    <citation type="journal article" date="2014" name="Int. J. Syst. Evol. Microbiol.">
        <title>Complete genome sequence of Corynebacterium casei LMG S-19264T (=DSM 44701T), isolated from a smear-ripened cheese.</title>
        <authorList>
            <consortium name="US DOE Joint Genome Institute (JGI-PGF)"/>
            <person name="Walter F."/>
            <person name="Albersmeier A."/>
            <person name="Kalinowski J."/>
            <person name="Ruckert C."/>
        </authorList>
    </citation>
    <scope>NUCLEOTIDE SEQUENCE</scope>
    <source>
        <strain evidence="1">JCM 4714</strain>
    </source>
</reference>
<gene>
    <name evidence="1" type="ORF">GCM10010339_73630</name>
</gene>
<accession>A0A919D7Y6</accession>
<evidence type="ECO:0000313" key="2">
    <source>
        <dbReference type="Proteomes" id="UP000655443"/>
    </source>
</evidence>
<proteinExistence type="predicted"/>
<name>A0A919D7Y6_9ACTN</name>
<sequence length="121" mass="12929">MVGPYSDAVIGAGGARLRPYALTGGRTRSDYPLQLDTLLAAHPVPADIDLGPEGERIRLLCATPQPVAELAFHLGQPVQVAKILASDLLHVQALVIAEHHDASHRPDRELLEAVLVGLHNL</sequence>
<dbReference type="InterPro" id="IPR007995">
    <property type="entry name" value="DUF742"/>
</dbReference>
<dbReference type="RefSeq" id="WP_189957966.1">
    <property type="nucleotide sequence ID" value="NZ_BMVG01000031.1"/>
</dbReference>
<reference evidence="1" key="2">
    <citation type="submission" date="2020-09" db="EMBL/GenBank/DDBJ databases">
        <authorList>
            <person name="Sun Q."/>
            <person name="Ohkuma M."/>
        </authorList>
    </citation>
    <scope>NUCLEOTIDE SEQUENCE</scope>
    <source>
        <strain evidence="1">JCM 4714</strain>
    </source>
</reference>
<dbReference type="PANTHER" id="PTHR36221:SF1">
    <property type="entry name" value="DUF742 DOMAIN-CONTAINING PROTEIN"/>
    <property type="match status" value="1"/>
</dbReference>
<protein>
    <recommendedName>
        <fullName evidence="3">DUF742 domain-containing protein</fullName>
    </recommendedName>
</protein>
<dbReference type="EMBL" id="BMVG01000031">
    <property type="protein sequence ID" value="GHE11975.1"/>
    <property type="molecule type" value="Genomic_DNA"/>
</dbReference>
<dbReference type="Pfam" id="PF05331">
    <property type="entry name" value="DUF742"/>
    <property type="match status" value="1"/>
</dbReference>
<dbReference type="Proteomes" id="UP000655443">
    <property type="component" value="Unassembled WGS sequence"/>
</dbReference>